<sequence length="216" mass="23250">MRVLVTAGPTYEPLDPVRFIGNHSTGKMGYALAEAFALTGADVTLVSGPTSLPDPTNSRIAIQRVETADQMYAAAAAVAPAADVWVFAAAVADYKPAHVAENKIKKQGDTLTLELVKNVDIAATLGKNKRPEQFSVGFALETNNEEENAREKLHRKNFNLVVLNSLRDAGAGFRVDTNKVTLLDAQGEMIIFEVKLKAAVAHDIVQAVLARLPREA</sequence>
<evidence type="ECO:0000259" key="1">
    <source>
        <dbReference type="Pfam" id="PF04127"/>
    </source>
</evidence>
<gene>
    <name evidence="2" type="ORF">J0X19_05150</name>
</gene>
<dbReference type="SUPFAM" id="SSF102645">
    <property type="entry name" value="CoaB-like"/>
    <property type="match status" value="1"/>
</dbReference>
<keyword evidence="3" id="KW-1185">Reference proteome</keyword>
<evidence type="ECO:0000313" key="3">
    <source>
        <dbReference type="Proteomes" id="UP000664144"/>
    </source>
</evidence>
<dbReference type="GO" id="GO:0003824">
    <property type="term" value="F:catalytic activity"/>
    <property type="evidence" value="ECO:0007669"/>
    <property type="project" value="UniProtKB-ARBA"/>
</dbReference>
<reference evidence="2" key="1">
    <citation type="submission" date="2021-03" db="EMBL/GenBank/DDBJ databases">
        <authorList>
            <person name="Kim M.K."/>
        </authorList>
    </citation>
    <scope>NUCLEOTIDE SEQUENCE</scope>
    <source>
        <strain evidence="2">BT186</strain>
    </source>
</reference>
<dbReference type="GO" id="GO:0015937">
    <property type="term" value="P:coenzyme A biosynthetic process"/>
    <property type="evidence" value="ECO:0007669"/>
    <property type="project" value="UniProtKB-ARBA"/>
</dbReference>
<organism evidence="2 3">
    <name type="scientific">Hymenobacter telluris</name>
    <dbReference type="NCBI Taxonomy" id="2816474"/>
    <lineage>
        <taxon>Bacteria</taxon>
        <taxon>Pseudomonadati</taxon>
        <taxon>Bacteroidota</taxon>
        <taxon>Cytophagia</taxon>
        <taxon>Cytophagales</taxon>
        <taxon>Hymenobacteraceae</taxon>
        <taxon>Hymenobacter</taxon>
    </lineage>
</organism>
<comment type="caution">
    <text evidence="2">The sequence shown here is derived from an EMBL/GenBank/DDBJ whole genome shotgun (WGS) entry which is preliminary data.</text>
</comment>
<dbReference type="Pfam" id="PF04127">
    <property type="entry name" value="DFP"/>
    <property type="match status" value="1"/>
</dbReference>
<name>A0A939EWS3_9BACT</name>
<proteinExistence type="predicted"/>
<dbReference type="AlphaFoldDB" id="A0A939EWS3"/>
<evidence type="ECO:0000313" key="2">
    <source>
        <dbReference type="EMBL" id="MBO0357323.1"/>
    </source>
</evidence>
<feature type="domain" description="DNA/pantothenate metabolism flavoprotein C-terminal" evidence="1">
    <location>
        <begin position="2"/>
        <end position="209"/>
    </location>
</feature>
<protein>
    <submittedName>
        <fullName evidence="2">Phosphopantothenoylcysteine decarboxylase</fullName>
    </submittedName>
</protein>
<dbReference type="RefSeq" id="WP_206982099.1">
    <property type="nucleotide sequence ID" value="NZ_JAFLQZ010000003.1"/>
</dbReference>
<dbReference type="InterPro" id="IPR007085">
    <property type="entry name" value="DNA/pantothenate-metab_flavo_C"/>
</dbReference>
<dbReference type="EMBL" id="JAFLQZ010000003">
    <property type="protein sequence ID" value="MBO0357323.1"/>
    <property type="molecule type" value="Genomic_DNA"/>
</dbReference>
<accession>A0A939EWS3</accession>
<dbReference type="Proteomes" id="UP000664144">
    <property type="component" value="Unassembled WGS sequence"/>
</dbReference>
<dbReference type="InterPro" id="IPR035929">
    <property type="entry name" value="CoaB-like_sf"/>
</dbReference>
<dbReference type="Gene3D" id="3.40.50.10300">
    <property type="entry name" value="CoaB-like"/>
    <property type="match status" value="1"/>
</dbReference>